<feature type="compositionally biased region" description="Basic residues" evidence="2">
    <location>
        <begin position="451"/>
        <end position="460"/>
    </location>
</feature>
<evidence type="ECO:0000256" key="1">
    <source>
        <dbReference type="PROSITE-ProRule" id="PRU00221"/>
    </source>
</evidence>
<dbReference type="PROSITE" id="PS50294">
    <property type="entry name" value="WD_REPEATS_REGION"/>
    <property type="match status" value="1"/>
</dbReference>
<gene>
    <name evidence="4" type="ORF">CBOVIS_LOCUS6360</name>
</gene>
<dbReference type="AlphaFoldDB" id="A0A8S1ERC6"/>
<dbReference type="SUPFAM" id="SSF50978">
    <property type="entry name" value="WD40 repeat-like"/>
    <property type="match status" value="1"/>
</dbReference>
<dbReference type="Proteomes" id="UP000494206">
    <property type="component" value="Unassembled WGS sequence"/>
</dbReference>
<evidence type="ECO:0000256" key="2">
    <source>
        <dbReference type="SAM" id="MobiDB-lite"/>
    </source>
</evidence>
<proteinExistence type="predicted"/>
<dbReference type="Gene3D" id="3.30.700.20">
    <property type="entry name" value="Hypothetical protein ph0010, domain 1"/>
    <property type="match status" value="1"/>
</dbReference>
<evidence type="ECO:0000259" key="3">
    <source>
        <dbReference type="PROSITE" id="PS51112"/>
    </source>
</evidence>
<dbReference type="InterPro" id="IPR036322">
    <property type="entry name" value="WD40_repeat_dom_sf"/>
</dbReference>
<dbReference type="PROSITE" id="PS50082">
    <property type="entry name" value="WD_REPEATS_2"/>
    <property type="match status" value="2"/>
</dbReference>
<dbReference type="PANTHER" id="PTHR13016">
    <property type="entry name" value="AMMECR1 HOMOLOG"/>
    <property type="match status" value="1"/>
</dbReference>
<dbReference type="InterPro" id="IPR036071">
    <property type="entry name" value="AMMECR1_dom_sf"/>
</dbReference>
<name>A0A8S1ERC6_9PELO</name>
<dbReference type="InterPro" id="IPR002733">
    <property type="entry name" value="AMMECR1_domain"/>
</dbReference>
<dbReference type="Gene3D" id="2.130.10.10">
    <property type="entry name" value="YVTN repeat-like/Quinoprotein amine dehydrogenase"/>
    <property type="match status" value="2"/>
</dbReference>
<organism evidence="4 5">
    <name type="scientific">Caenorhabditis bovis</name>
    <dbReference type="NCBI Taxonomy" id="2654633"/>
    <lineage>
        <taxon>Eukaryota</taxon>
        <taxon>Metazoa</taxon>
        <taxon>Ecdysozoa</taxon>
        <taxon>Nematoda</taxon>
        <taxon>Chromadorea</taxon>
        <taxon>Rhabditida</taxon>
        <taxon>Rhabditina</taxon>
        <taxon>Rhabditomorpha</taxon>
        <taxon>Rhabditoidea</taxon>
        <taxon>Rhabditidae</taxon>
        <taxon>Peloderinae</taxon>
        <taxon>Caenorhabditis</taxon>
    </lineage>
</organism>
<dbReference type="SMART" id="SM00320">
    <property type="entry name" value="WD40"/>
    <property type="match status" value="3"/>
</dbReference>
<keyword evidence="1" id="KW-0853">WD repeat</keyword>
<evidence type="ECO:0000313" key="5">
    <source>
        <dbReference type="Proteomes" id="UP000494206"/>
    </source>
</evidence>
<dbReference type="EMBL" id="CADEPM010000004">
    <property type="protein sequence ID" value="CAB3403959.1"/>
    <property type="molecule type" value="Genomic_DNA"/>
</dbReference>
<evidence type="ECO:0000313" key="4">
    <source>
        <dbReference type="EMBL" id="CAB3403959.1"/>
    </source>
</evidence>
<dbReference type="PANTHER" id="PTHR13016:SF0">
    <property type="entry name" value="AMME SYNDROME CANDIDATE GENE 1 PROTEIN"/>
    <property type="match status" value="1"/>
</dbReference>
<reference evidence="4 5" key="1">
    <citation type="submission" date="2020-04" db="EMBL/GenBank/DDBJ databases">
        <authorList>
            <person name="Laetsch R D."/>
            <person name="Stevens L."/>
            <person name="Kumar S."/>
            <person name="Blaxter L. M."/>
        </authorList>
    </citation>
    <scope>NUCLEOTIDE SEQUENCE [LARGE SCALE GENOMIC DNA]</scope>
</reference>
<dbReference type="NCBIfam" id="TIGR00296">
    <property type="entry name" value="TIGR00296 family protein"/>
    <property type="match status" value="1"/>
</dbReference>
<dbReference type="PROSITE" id="PS51112">
    <property type="entry name" value="AMMECR1"/>
    <property type="match status" value="1"/>
</dbReference>
<dbReference type="InterPro" id="IPR001680">
    <property type="entry name" value="WD40_rpt"/>
</dbReference>
<dbReference type="Pfam" id="PF01871">
    <property type="entry name" value="AMMECR1"/>
    <property type="match status" value="1"/>
</dbReference>
<feature type="region of interest" description="Disordered" evidence="2">
    <location>
        <begin position="451"/>
        <end position="472"/>
    </location>
</feature>
<feature type="repeat" description="WD" evidence="1">
    <location>
        <begin position="134"/>
        <end position="165"/>
    </location>
</feature>
<feature type="repeat" description="WD" evidence="1">
    <location>
        <begin position="284"/>
        <end position="325"/>
    </location>
</feature>
<feature type="domain" description="AMMECR1" evidence="3">
    <location>
        <begin position="512"/>
        <end position="706"/>
    </location>
</feature>
<dbReference type="Pfam" id="PF00400">
    <property type="entry name" value="WD40"/>
    <property type="match status" value="2"/>
</dbReference>
<dbReference type="SUPFAM" id="SSF143447">
    <property type="entry name" value="AMMECR1-like"/>
    <property type="match status" value="1"/>
</dbReference>
<protein>
    <recommendedName>
        <fullName evidence="3">AMMECR1 domain-containing protein</fullName>
    </recommendedName>
</protein>
<dbReference type="InterPro" id="IPR023473">
    <property type="entry name" value="AMMECR1"/>
</dbReference>
<dbReference type="OrthoDB" id="756370at2759"/>
<comment type="caution">
    <text evidence="4">The sequence shown here is derived from an EMBL/GenBank/DDBJ whole genome shotgun (WGS) entry which is preliminary data.</text>
</comment>
<keyword evidence="5" id="KW-1185">Reference proteome</keyword>
<dbReference type="InterPro" id="IPR015943">
    <property type="entry name" value="WD40/YVTN_repeat-like_dom_sf"/>
</dbReference>
<sequence>MSLIGVDANSIKATQPLEMLLVSSGSADPHSTIVIDPRTGVSSWSYKGSELQGALTGLVEPLGIDGDHLIITTKDRPIVHVIAVNNKDRFHQKAVLPGPVSAVCSDKNGRMVFMAIKKQIYAWLMATGELLTVIEAHYQNITRLALSSDDSILFSSSKDGAIHAYLVVDLISADRERTVALIRKWNAHTLAVTDLQVTYGANPRVLSCGADHMACMHSMSLDSTILKISSDRPLSSCCIDSAETRVFIGTDLGNIAQINLFQLGSERDILVQTNDEKNTKFHIFSGHSEEISMLTVNTDGSLLASGDISGKYYIWEIGSHQCLKVSTMRSSIFSLKFIPYWNSISSAEHIAKVRPVWELQRESSKNKNLAIELASEINLDKDYWAGVIDQTLEHLLSEEAIHVPPQPNLGNKIVEGAKETDSAPKVIEVIDLRDDDGEGAPIIGGKQLKKKKNKKKKKHIENHPVPVDVPAPAVAESDTVRAPAASSQEIEALKKEIVRLKEVNRQMYEFVAKEVMAVANVEMAVFCFDVILSHLNNEKDPPVPPQIPDVKLPLFVTWKKGPNHDLRGCIGTFSDMRLSKGLAEYAAISAFRDTRFNPIVKEEVPLLQCGVSLLVKFEETSHYKDWQVGVHGVRMDFNDNGRNRSAVFLPEVAAEQGWDHIATIDNLIRKSGSSARIDEGLRESLHIVRFQSSKIVLDYKDYVEYKKSNGLPLPH</sequence>
<accession>A0A8S1ERC6</accession>
<dbReference type="InterPro" id="IPR027485">
    <property type="entry name" value="AMMECR1_N"/>
</dbReference>